<dbReference type="Pfam" id="PF03171">
    <property type="entry name" value="2OG-FeII_Oxy"/>
    <property type="match status" value="1"/>
</dbReference>
<reference evidence="3 4" key="1">
    <citation type="journal article" date="2019" name="PLoS Genet.">
        <title>Convergent evolution of linked mating-type loci in basidiomycete fungi.</title>
        <authorList>
            <person name="Sun S."/>
            <person name="Coelho M.A."/>
            <person name="Heitman J."/>
            <person name="Nowrousian M."/>
        </authorList>
    </citation>
    <scope>NUCLEOTIDE SEQUENCE [LARGE SCALE GENOMIC DNA]</scope>
    <source>
        <strain evidence="3 4">CBS 4282</strain>
    </source>
</reference>
<dbReference type="InterPro" id="IPR026992">
    <property type="entry name" value="DIOX_N"/>
</dbReference>
<dbReference type="GO" id="GO:0046872">
    <property type="term" value="F:metal ion binding"/>
    <property type="evidence" value="ECO:0007669"/>
    <property type="project" value="UniProtKB-KW"/>
</dbReference>
<dbReference type="SUPFAM" id="SSF51197">
    <property type="entry name" value="Clavaminate synthase-like"/>
    <property type="match status" value="1"/>
</dbReference>
<sequence length="366" mass="39577">MTLPTTLPVLSLADLDASDAARAAFIDKLAHATHAYGFFYLTDTGLSSELETRLPALAREFFALPDAAKLEIESINSAQFRGYTRLGGERTKGQVDWREQIDIGPEDPNTDAEAPAREAAGAPAHLRLLGPNQWPSALPALRPAAEEWIAHLTKVAFKLLGAWSLALGQPEDYFTQTWGASFPLLKVVRYPGATDESTARAQGVGAHKDAAFVTLLWVEPGADGLQVQLGEEEADGSGGYWVDAPPVPGAFVVNIGEMLEYATQGYLKATRHRVVAPPNGRDRLSLPFFFNPALDAKIPLVKLPPALQAKARGVTRDPTNAIYPTYGENQIKSRLRAHPDVAERHHADLLQRAKEAGINMSGGAYA</sequence>
<dbReference type="PROSITE" id="PS51471">
    <property type="entry name" value="FE2OG_OXY"/>
    <property type="match status" value="1"/>
</dbReference>
<evidence type="ECO:0000259" key="2">
    <source>
        <dbReference type="PROSITE" id="PS51471"/>
    </source>
</evidence>
<keyword evidence="1" id="KW-0479">Metal-binding</keyword>
<dbReference type="OrthoDB" id="288590at2759"/>
<dbReference type="InterPro" id="IPR005123">
    <property type="entry name" value="Oxoglu/Fe-dep_dioxygenase_dom"/>
</dbReference>
<comment type="similarity">
    <text evidence="1">Belongs to the iron/ascorbate-dependent oxidoreductase family.</text>
</comment>
<dbReference type="GO" id="GO:0016491">
    <property type="term" value="F:oxidoreductase activity"/>
    <property type="evidence" value="ECO:0007669"/>
    <property type="project" value="UniProtKB-KW"/>
</dbReference>
<comment type="caution">
    <text evidence="3">The sequence shown here is derived from an EMBL/GenBank/DDBJ whole genome shotgun (WGS) entry which is preliminary data.</text>
</comment>
<dbReference type="AlphaFoldDB" id="A0A7D8V0V0"/>
<dbReference type="PANTHER" id="PTHR47990">
    <property type="entry name" value="2-OXOGLUTARATE (2OG) AND FE(II)-DEPENDENT OXYGENASE SUPERFAMILY PROTEIN-RELATED"/>
    <property type="match status" value="1"/>
</dbReference>
<dbReference type="Gene3D" id="2.60.120.330">
    <property type="entry name" value="B-lactam Antibiotic, Isopenicillin N Synthase, Chain"/>
    <property type="match status" value="1"/>
</dbReference>
<protein>
    <recommendedName>
        <fullName evidence="2">Fe2OG dioxygenase domain-containing protein</fullName>
    </recommendedName>
</protein>
<accession>A0A7D8V0V0</accession>
<gene>
    <name evidence="3" type="ORF">VHUM_01958</name>
</gene>
<evidence type="ECO:0000313" key="3">
    <source>
        <dbReference type="EMBL" id="TXT11207.1"/>
    </source>
</evidence>
<evidence type="ECO:0000313" key="4">
    <source>
        <dbReference type="Proteomes" id="UP000473826"/>
    </source>
</evidence>
<keyword evidence="1" id="KW-0408">Iron</keyword>
<keyword evidence="4" id="KW-1185">Reference proteome</keyword>
<dbReference type="EMBL" id="QKWK01000004">
    <property type="protein sequence ID" value="TXT11207.1"/>
    <property type="molecule type" value="Genomic_DNA"/>
</dbReference>
<evidence type="ECO:0000256" key="1">
    <source>
        <dbReference type="RuleBase" id="RU003682"/>
    </source>
</evidence>
<dbReference type="InterPro" id="IPR027443">
    <property type="entry name" value="IPNS-like_sf"/>
</dbReference>
<dbReference type="Pfam" id="PF14226">
    <property type="entry name" value="DIOX_N"/>
    <property type="match status" value="1"/>
</dbReference>
<dbReference type="InterPro" id="IPR044861">
    <property type="entry name" value="IPNS-like_FE2OG_OXY"/>
</dbReference>
<feature type="domain" description="Fe2OG dioxygenase" evidence="2">
    <location>
        <begin position="179"/>
        <end position="292"/>
    </location>
</feature>
<proteinExistence type="inferred from homology"/>
<dbReference type="Proteomes" id="UP000473826">
    <property type="component" value="Unassembled WGS sequence"/>
</dbReference>
<organism evidence="3 4">
    <name type="scientific">Vanrija humicola</name>
    <name type="common">Yeast</name>
    <name type="synonym">Cryptococcus humicola</name>
    <dbReference type="NCBI Taxonomy" id="5417"/>
    <lineage>
        <taxon>Eukaryota</taxon>
        <taxon>Fungi</taxon>
        <taxon>Dikarya</taxon>
        <taxon>Basidiomycota</taxon>
        <taxon>Agaricomycotina</taxon>
        <taxon>Tremellomycetes</taxon>
        <taxon>Trichosporonales</taxon>
        <taxon>Trichosporonaceae</taxon>
        <taxon>Vanrija</taxon>
    </lineage>
</organism>
<keyword evidence="1" id="KW-0560">Oxidoreductase</keyword>
<dbReference type="InterPro" id="IPR050231">
    <property type="entry name" value="Iron_ascorbate_oxido_reductase"/>
</dbReference>
<name>A0A7D8V0V0_VANHU</name>
<dbReference type="PRINTS" id="PR00682">
    <property type="entry name" value="IPNSYNTHASE"/>
</dbReference>